<dbReference type="PANTHER" id="PTHR10075:SF109">
    <property type="entry name" value="NEURAL_ECTODERMAL DEVELOPMENT FACTOR IMP-L2"/>
    <property type="match status" value="1"/>
</dbReference>
<sequence>MLHQFYEQMGVWSCLPALLAVWSLVSCQPTGVSRQQLQPAVSSHDGVALARLRRSRTPRSGGGTGRYLKAGSAVPPPFQRVSQMDSVVIECEFRGAPPPVIDWLRDGRVIHPASLTESLEERTNSLTSLSAEPTQAIAGTRARLYLDCVTPRDQGVYTCRGQTPTETKSVSTRLFVDEPLSVESAALCERVKDMDVSPARIIQWRRQILAQIGDPVRLICETTGYPAPLISWHKNEEPIATGDPRVTVLPNGELVIESLQWSDMGLYTCQAANEFATDKVTTFLYPFLPEN</sequence>
<feature type="domain" description="Ig-like" evidence="8">
    <location>
        <begin position="198"/>
        <end position="281"/>
    </location>
</feature>
<dbReference type="SUPFAM" id="SSF48726">
    <property type="entry name" value="Immunoglobulin"/>
    <property type="match status" value="2"/>
</dbReference>
<feature type="chain" id="PRO_5025547960" evidence="7">
    <location>
        <begin position="28"/>
        <end position="291"/>
    </location>
</feature>
<comment type="caution">
    <text evidence="9">The sequence shown here is derived from an EMBL/GenBank/DDBJ whole genome shotgun (WGS) entry which is preliminary data.</text>
</comment>
<keyword evidence="3 7" id="KW-0732">Signal</keyword>
<feature type="domain" description="Ig-like" evidence="8">
    <location>
        <begin position="39"/>
        <end position="171"/>
    </location>
</feature>
<accession>A0A6A4WFB2</accession>
<evidence type="ECO:0000313" key="9">
    <source>
        <dbReference type="EMBL" id="KAF0305415.1"/>
    </source>
</evidence>
<comment type="subcellular location">
    <subcellularLocation>
        <location evidence="1">Secreted</location>
    </subcellularLocation>
</comment>
<evidence type="ECO:0000256" key="5">
    <source>
        <dbReference type="ARBA" id="ARBA00023157"/>
    </source>
</evidence>
<evidence type="ECO:0000256" key="2">
    <source>
        <dbReference type="ARBA" id="ARBA00022525"/>
    </source>
</evidence>
<feature type="signal peptide" evidence="7">
    <location>
        <begin position="1"/>
        <end position="27"/>
    </location>
</feature>
<dbReference type="GO" id="GO:0005576">
    <property type="term" value="C:extracellular region"/>
    <property type="evidence" value="ECO:0007669"/>
    <property type="project" value="UniProtKB-SubCell"/>
</dbReference>
<name>A0A6A4WFB2_AMPAM</name>
<keyword evidence="10" id="KW-1185">Reference proteome</keyword>
<evidence type="ECO:0000256" key="3">
    <source>
        <dbReference type="ARBA" id="ARBA00022729"/>
    </source>
</evidence>
<dbReference type="Pfam" id="PF13927">
    <property type="entry name" value="Ig_3"/>
    <property type="match status" value="1"/>
</dbReference>
<dbReference type="AlphaFoldDB" id="A0A6A4WFB2"/>
<dbReference type="Pfam" id="PF07679">
    <property type="entry name" value="I-set"/>
    <property type="match status" value="1"/>
</dbReference>
<dbReference type="GO" id="GO:0030424">
    <property type="term" value="C:axon"/>
    <property type="evidence" value="ECO:0007669"/>
    <property type="project" value="TreeGrafter"/>
</dbReference>
<organism evidence="9 10">
    <name type="scientific">Amphibalanus amphitrite</name>
    <name type="common">Striped barnacle</name>
    <name type="synonym">Balanus amphitrite</name>
    <dbReference type="NCBI Taxonomy" id="1232801"/>
    <lineage>
        <taxon>Eukaryota</taxon>
        <taxon>Metazoa</taxon>
        <taxon>Ecdysozoa</taxon>
        <taxon>Arthropoda</taxon>
        <taxon>Crustacea</taxon>
        <taxon>Multicrustacea</taxon>
        <taxon>Cirripedia</taxon>
        <taxon>Thoracica</taxon>
        <taxon>Thoracicalcarea</taxon>
        <taxon>Balanomorpha</taxon>
        <taxon>Balanoidea</taxon>
        <taxon>Balanidae</taxon>
        <taxon>Amphibalaninae</taxon>
        <taxon>Amphibalanus</taxon>
    </lineage>
</organism>
<dbReference type="GO" id="GO:0098632">
    <property type="term" value="F:cell-cell adhesion mediator activity"/>
    <property type="evidence" value="ECO:0007669"/>
    <property type="project" value="TreeGrafter"/>
</dbReference>
<dbReference type="InterPro" id="IPR013783">
    <property type="entry name" value="Ig-like_fold"/>
</dbReference>
<evidence type="ECO:0000256" key="1">
    <source>
        <dbReference type="ARBA" id="ARBA00004613"/>
    </source>
</evidence>
<dbReference type="CDD" id="cd00096">
    <property type="entry name" value="Ig"/>
    <property type="match status" value="1"/>
</dbReference>
<dbReference type="GO" id="GO:0070593">
    <property type="term" value="P:dendrite self-avoidance"/>
    <property type="evidence" value="ECO:0007669"/>
    <property type="project" value="TreeGrafter"/>
</dbReference>
<protein>
    <submittedName>
        <fullName evidence="9">Neural/ectodermal development factor IMP-L2</fullName>
    </submittedName>
</protein>
<dbReference type="EMBL" id="VIIS01000753">
    <property type="protein sequence ID" value="KAF0305415.1"/>
    <property type="molecule type" value="Genomic_DNA"/>
</dbReference>
<dbReference type="InterPro" id="IPR003599">
    <property type="entry name" value="Ig_sub"/>
</dbReference>
<keyword evidence="2" id="KW-0964">Secreted</keyword>
<dbReference type="FunFam" id="2.60.40.10:FF:001749">
    <property type="entry name" value="Neural/ectodermal development factor IMP-L2"/>
    <property type="match status" value="1"/>
</dbReference>
<proteinExistence type="predicted"/>
<dbReference type="SMART" id="SM00409">
    <property type="entry name" value="IG"/>
    <property type="match status" value="2"/>
</dbReference>
<reference evidence="9 10" key="1">
    <citation type="submission" date="2019-07" db="EMBL/GenBank/DDBJ databases">
        <title>Draft genome assembly of a fouling barnacle, Amphibalanus amphitrite (Darwin, 1854): The first reference genome for Thecostraca.</title>
        <authorList>
            <person name="Kim W."/>
        </authorList>
    </citation>
    <scope>NUCLEOTIDE SEQUENCE [LARGE SCALE GENOMIC DNA]</scope>
    <source>
        <strain evidence="9">SNU_AA5</strain>
        <tissue evidence="9">Soma without cirri and trophi</tissue>
    </source>
</reference>
<keyword evidence="4" id="KW-0677">Repeat</keyword>
<dbReference type="InterPro" id="IPR036179">
    <property type="entry name" value="Ig-like_dom_sf"/>
</dbReference>
<dbReference type="InterPro" id="IPR007110">
    <property type="entry name" value="Ig-like_dom"/>
</dbReference>
<dbReference type="SMART" id="SM00408">
    <property type="entry name" value="IGc2"/>
    <property type="match status" value="2"/>
</dbReference>
<dbReference type="PANTHER" id="PTHR10075">
    <property type="entry name" value="BASIGIN RELATED"/>
    <property type="match status" value="1"/>
</dbReference>
<dbReference type="Proteomes" id="UP000440578">
    <property type="component" value="Unassembled WGS sequence"/>
</dbReference>
<dbReference type="InterPro" id="IPR013098">
    <property type="entry name" value="Ig_I-set"/>
</dbReference>
<dbReference type="OrthoDB" id="6372703at2759"/>
<keyword evidence="5" id="KW-1015">Disulfide bond</keyword>
<gene>
    <name evidence="9" type="primary">ImpL2_2</name>
    <name evidence="9" type="ORF">FJT64_022950</name>
</gene>
<dbReference type="PROSITE" id="PS50835">
    <property type="entry name" value="IG_LIKE"/>
    <property type="match status" value="2"/>
</dbReference>
<dbReference type="GO" id="GO:0007411">
    <property type="term" value="P:axon guidance"/>
    <property type="evidence" value="ECO:0007669"/>
    <property type="project" value="TreeGrafter"/>
</dbReference>
<dbReference type="GO" id="GO:0007156">
    <property type="term" value="P:homophilic cell adhesion via plasma membrane adhesion molecules"/>
    <property type="evidence" value="ECO:0007669"/>
    <property type="project" value="TreeGrafter"/>
</dbReference>
<evidence type="ECO:0000256" key="4">
    <source>
        <dbReference type="ARBA" id="ARBA00022737"/>
    </source>
</evidence>
<dbReference type="InterPro" id="IPR003598">
    <property type="entry name" value="Ig_sub2"/>
</dbReference>
<evidence type="ECO:0000259" key="8">
    <source>
        <dbReference type="PROSITE" id="PS50835"/>
    </source>
</evidence>
<dbReference type="GO" id="GO:0005886">
    <property type="term" value="C:plasma membrane"/>
    <property type="evidence" value="ECO:0007669"/>
    <property type="project" value="TreeGrafter"/>
</dbReference>
<evidence type="ECO:0000256" key="6">
    <source>
        <dbReference type="ARBA" id="ARBA00023319"/>
    </source>
</evidence>
<evidence type="ECO:0000256" key="7">
    <source>
        <dbReference type="SAM" id="SignalP"/>
    </source>
</evidence>
<keyword evidence="6" id="KW-0393">Immunoglobulin domain</keyword>
<evidence type="ECO:0000313" key="10">
    <source>
        <dbReference type="Proteomes" id="UP000440578"/>
    </source>
</evidence>
<dbReference type="Gene3D" id="2.60.40.10">
    <property type="entry name" value="Immunoglobulins"/>
    <property type="match status" value="2"/>
</dbReference>